<dbReference type="InterPro" id="IPR041588">
    <property type="entry name" value="Integrase_H2C2"/>
</dbReference>
<name>A0A1D2AHV4_ORNBR</name>
<proteinExistence type="predicted"/>
<reference evidence="3" key="1">
    <citation type="submission" date="2016-07" db="EMBL/GenBank/DDBJ databases">
        <title>Salivary Glands transcriptome analysis on engorged females of Ornithodoros brasiliensis (Acari:Argasidae).</title>
        <authorList>
            <person name="Simons S.M."/>
            <person name="Carvalho E."/>
            <person name="Junqueira-de-Azevedo I."/>
            <person name="Ho P.L."/>
            <person name="Giovanni D."/>
            <person name="Mendonca R."/>
            <person name="Onofrio V."/>
            <person name="Landulfo G."/>
            <person name="Ramirez D."/>
            <person name="Barros-Battesti D."/>
        </authorList>
    </citation>
    <scope>NUCLEOTIDE SEQUENCE</scope>
    <source>
        <strain evidence="3">Female</strain>
        <tissue evidence="3">Salivary gland</tissue>
    </source>
</reference>
<evidence type="ECO:0000259" key="2">
    <source>
        <dbReference type="Pfam" id="PF17921"/>
    </source>
</evidence>
<protein>
    <recommendedName>
        <fullName evidence="1">RNA-directed DNA polymerase</fullName>
        <ecNumber evidence="1">2.7.7.49</ecNumber>
    </recommendedName>
</protein>
<dbReference type="GO" id="GO:0003964">
    <property type="term" value="F:RNA-directed DNA polymerase activity"/>
    <property type="evidence" value="ECO:0007669"/>
    <property type="project" value="UniProtKB-EC"/>
</dbReference>
<dbReference type="EC" id="2.7.7.49" evidence="1"/>
<dbReference type="InterPro" id="IPR050951">
    <property type="entry name" value="Retrovirus_Pol_polyprotein"/>
</dbReference>
<dbReference type="AlphaFoldDB" id="A0A1D2AHV4"/>
<dbReference type="Pfam" id="PF17921">
    <property type="entry name" value="Integrase_H2C2"/>
    <property type="match status" value="1"/>
</dbReference>
<evidence type="ECO:0000256" key="1">
    <source>
        <dbReference type="ARBA" id="ARBA00012493"/>
    </source>
</evidence>
<dbReference type="PANTHER" id="PTHR37984">
    <property type="entry name" value="PROTEIN CBG26694"/>
    <property type="match status" value="1"/>
</dbReference>
<dbReference type="EMBL" id="GETE01001104">
    <property type="protein sequence ID" value="JAT78780.1"/>
    <property type="molecule type" value="Transcribed_RNA"/>
</dbReference>
<sequence length="140" mass="15670">RAYDQLVVPGEIPEDLLPLCRTNAWSGQLGITKTKDRLLQEYYQPGCTKSVEEFVKSCDTCHRAGKPNARCKAPLKPVPLIAEHFPPLVIDIVVPQPVTKSGYEYLLTMLCPATKFPEAVPVRQVNSPDVVLRRKNADDR</sequence>
<accession>A0A1D2AHV4</accession>
<dbReference type="Gene3D" id="1.10.340.70">
    <property type="match status" value="1"/>
</dbReference>
<evidence type="ECO:0000313" key="3">
    <source>
        <dbReference type="EMBL" id="JAT78780.1"/>
    </source>
</evidence>
<feature type="domain" description="Integrase zinc-binding" evidence="2">
    <location>
        <begin position="14"/>
        <end position="65"/>
    </location>
</feature>
<dbReference type="PANTHER" id="PTHR37984:SF15">
    <property type="entry name" value="INTEGRASE CATALYTIC DOMAIN-CONTAINING PROTEIN"/>
    <property type="match status" value="1"/>
</dbReference>
<organism evidence="3">
    <name type="scientific">Ornithodoros brasiliensis</name>
    <name type="common">Mouro tick</name>
    <dbReference type="NCBI Taxonomy" id="888526"/>
    <lineage>
        <taxon>Eukaryota</taxon>
        <taxon>Metazoa</taxon>
        <taxon>Ecdysozoa</taxon>
        <taxon>Arthropoda</taxon>
        <taxon>Chelicerata</taxon>
        <taxon>Arachnida</taxon>
        <taxon>Acari</taxon>
        <taxon>Parasitiformes</taxon>
        <taxon>Ixodida</taxon>
        <taxon>Ixodoidea</taxon>
        <taxon>Argasidae</taxon>
        <taxon>Ornithodorinae</taxon>
        <taxon>Ornithodoros</taxon>
    </lineage>
</organism>
<feature type="non-terminal residue" evidence="3">
    <location>
        <position position="1"/>
    </location>
</feature>